<protein>
    <recommendedName>
        <fullName evidence="13">Cytochrome P450</fullName>
    </recommendedName>
</protein>
<dbReference type="InterPro" id="IPR017972">
    <property type="entry name" value="Cyt_P450_CS"/>
</dbReference>
<keyword evidence="10" id="KW-0472">Membrane</keyword>
<reference evidence="11" key="1">
    <citation type="submission" date="2021-03" db="EMBL/GenBank/DDBJ databases">
        <authorList>
            <person name="Li Z."/>
            <person name="Yang C."/>
        </authorList>
    </citation>
    <scope>NUCLEOTIDE SEQUENCE</scope>
    <source>
        <strain evidence="11">Dzin_1.0</strain>
        <tissue evidence="11">Leaf</tissue>
    </source>
</reference>
<feature type="transmembrane region" description="Helical" evidence="10">
    <location>
        <begin position="6"/>
        <end position="29"/>
    </location>
</feature>
<reference evidence="11" key="2">
    <citation type="journal article" date="2022" name="Hortic Res">
        <title>The genome of Dioscorea zingiberensis sheds light on the biosynthesis, origin and evolution of the medicinally important diosgenin saponins.</title>
        <authorList>
            <person name="Li Y."/>
            <person name="Tan C."/>
            <person name="Li Z."/>
            <person name="Guo J."/>
            <person name="Li S."/>
            <person name="Chen X."/>
            <person name="Wang C."/>
            <person name="Dai X."/>
            <person name="Yang H."/>
            <person name="Song W."/>
            <person name="Hou L."/>
            <person name="Xu J."/>
            <person name="Tong Z."/>
            <person name="Xu A."/>
            <person name="Yuan X."/>
            <person name="Wang W."/>
            <person name="Yang Q."/>
            <person name="Chen L."/>
            <person name="Sun Z."/>
            <person name="Wang K."/>
            <person name="Pan B."/>
            <person name="Chen J."/>
            <person name="Bao Y."/>
            <person name="Liu F."/>
            <person name="Qi X."/>
            <person name="Gang D.R."/>
            <person name="Wen J."/>
            <person name="Li J."/>
        </authorList>
    </citation>
    <scope>NUCLEOTIDE SEQUENCE</scope>
    <source>
        <strain evidence="11">Dzin_1.0</strain>
    </source>
</reference>
<name>A0A9D5CM25_9LILI</name>
<evidence type="ECO:0000256" key="5">
    <source>
        <dbReference type="ARBA" id="ARBA00023002"/>
    </source>
</evidence>
<evidence type="ECO:0000313" key="11">
    <source>
        <dbReference type="EMBL" id="KAJ0974873.1"/>
    </source>
</evidence>
<organism evidence="11 12">
    <name type="scientific">Dioscorea zingiberensis</name>
    <dbReference type="NCBI Taxonomy" id="325984"/>
    <lineage>
        <taxon>Eukaryota</taxon>
        <taxon>Viridiplantae</taxon>
        <taxon>Streptophyta</taxon>
        <taxon>Embryophyta</taxon>
        <taxon>Tracheophyta</taxon>
        <taxon>Spermatophyta</taxon>
        <taxon>Magnoliopsida</taxon>
        <taxon>Liliopsida</taxon>
        <taxon>Dioscoreales</taxon>
        <taxon>Dioscoreaceae</taxon>
        <taxon>Dioscorea</taxon>
    </lineage>
</organism>
<dbReference type="PROSITE" id="PS00086">
    <property type="entry name" value="CYTOCHROME_P450"/>
    <property type="match status" value="1"/>
</dbReference>
<evidence type="ECO:0000256" key="9">
    <source>
        <dbReference type="RuleBase" id="RU000461"/>
    </source>
</evidence>
<dbReference type="PRINTS" id="PR00463">
    <property type="entry name" value="EP450I"/>
</dbReference>
<accession>A0A9D5CM25</accession>
<evidence type="ECO:0000256" key="8">
    <source>
        <dbReference type="PIRSR" id="PIRSR602401-1"/>
    </source>
</evidence>
<dbReference type="AlphaFoldDB" id="A0A9D5CM25"/>
<evidence type="ECO:0000256" key="2">
    <source>
        <dbReference type="ARBA" id="ARBA00010617"/>
    </source>
</evidence>
<dbReference type="GO" id="GO:0005506">
    <property type="term" value="F:iron ion binding"/>
    <property type="evidence" value="ECO:0007669"/>
    <property type="project" value="InterPro"/>
</dbReference>
<keyword evidence="6 8" id="KW-0408">Iron</keyword>
<evidence type="ECO:0000256" key="3">
    <source>
        <dbReference type="ARBA" id="ARBA00022617"/>
    </source>
</evidence>
<keyword evidence="10" id="KW-0812">Transmembrane</keyword>
<comment type="cofactor">
    <cofactor evidence="1 8">
        <name>heme</name>
        <dbReference type="ChEBI" id="CHEBI:30413"/>
    </cofactor>
</comment>
<evidence type="ECO:0000256" key="7">
    <source>
        <dbReference type="ARBA" id="ARBA00023033"/>
    </source>
</evidence>
<keyword evidence="3 8" id="KW-0349">Heme</keyword>
<dbReference type="Proteomes" id="UP001085076">
    <property type="component" value="Miscellaneous, Linkage group lg04"/>
</dbReference>
<proteinExistence type="inferred from homology"/>
<dbReference type="FunFam" id="1.10.630.10:FF:000011">
    <property type="entry name" value="Cytochrome P450 83B1"/>
    <property type="match status" value="1"/>
</dbReference>
<dbReference type="OrthoDB" id="747409at2759"/>
<keyword evidence="12" id="KW-1185">Reference proteome</keyword>
<dbReference type="InterPro" id="IPR002401">
    <property type="entry name" value="Cyt_P450_E_grp-I"/>
</dbReference>
<sequence>MDLPLLSFPTTTLLLLLLLLLFPFFIFIISTRSTSRTRNLPPGPKKLPIIGNLHQLGPLPHRSLHRLAATHGPLMHLQLGQIPTLIISSPQLASQFLKTHDLSFCTRPSTPTLMRFSYNEQDITSAKYGEHWRQLRKLCTLELFNMKRVHSFRAVREDEVHLLIQTIRHCCSQDEAVNLSEMFLCLSNNITCREVLGKRFSEDGKCGRSENHELVLEMIVLTSGFSIGDLFPGLEWLSVITGTKKRIEWCFRRMDELFEREIEEHCLKKYASAGDDHEDDFLDVMLKLQKDSSLGFLLTRDHIKGVLMNMFLGGTDSSETILIWGMSELIKNPRVMEKVQNEIRHVVGNKGKVEESDLKNLSYLKYVINETLRMHPPAPLLVPRECREECKINGYDIPLKTRAFINVWALGRDPKSWEDPEEFRPERFEGSPINYKGQHFEFIPFGAGRRICPGIQLGAATLEITFANVLYHFNWKLPCGECGENIDMSETFGVGVHKKLPLVLMGTPWDIHF</sequence>
<dbReference type="InterPro" id="IPR001128">
    <property type="entry name" value="Cyt_P450"/>
</dbReference>
<dbReference type="GO" id="GO:0016705">
    <property type="term" value="F:oxidoreductase activity, acting on paired donors, with incorporation or reduction of molecular oxygen"/>
    <property type="evidence" value="ECO:0007669"/>
    <property type="project" value="InterPro"/>
</dbReference>
<evidence type="ECO:0000313" key="12">
    <source>
        <dbReference type="Proteomes" id="UP001085076"/>
    </source>
</evidence>
<dbReference type="PANTHER" id="PTHR47955:SF19">
    <property type="entry name" value="CYTOCHROME P450 71A9-LIKE ISOFORM X1"/>
    <property type="match status" value="1"/>
</dbReference>
<dbReference type="CDD" id="cd11072">
    <property type="entry name" value="CYP71-like"/>
    <property type="match status" value="1"/>
</dbReference>
<keyword evidence="7 9" id="KW-0503">Monooxygenase</keyword>
<keyword evidence="5 9" id="KW-0560">Oxidoreductase</keyword>
<evidence type="ECO:0008006" key="13">
    <source>
        <dbReference type="Google" id="ProtNLM"/>
    </source>
</evidence>
<dbReference type="SUPFAM" id="SSF48264">
    <property type="entry name" value="Cytochrome P450"/>
    <property type="match status" value="1"/>
</dbReference>
<gene>
    <name evidence="11" type="ORF">J5N97_016838</name>
</gene>
<dbReference type="InterPro" id="IPR036396">
    <property type="entry name" value="Cyt_P450_sf"/>
</dbReference>
<dbReference type="GO" id="GO:0020037">
    <property type="term" value="F:heme binding"/>
    <property type="evidence" value="ECO:0007669"/>
    <property type="project" value="InterPro"/>
</dbReference>
<keyword evidence="4 8" id="KW-0479">Metal-binding</keyword>
<keyword evidence="10" id="KW-1133">Transmembrane helix</keyword>
<comment type="caution">
    <text evidence="11">The sequence shown here is derived from an EMBL/GenBank/DDBJ whole genome shotgun (WGS) entry which is preliminary data.</text>
</comment>
<feature type="binding site" description="axial binding residue" evidence="8">
    <location>
        <position position="452"/>
    </location>
    <ligand>
        <name>heme</name>
        <dbReference type="ChEBI" id="CHEBI:30413"/>
    </ligand>
    <ligandPart>
        <name>Fe</name>
        <dbReference type="ChEBI" id="CHEBI:18248"/>
    </ligandPart>
</feature>
<dbReference type="Gene3D" id="1.10.630.10">
    <property type="entry name" value="Cytochrome P450"/>
    <property type="match status" value="1"/>
</dbReference>
<evidence type="ECO:0000256" key="6">
    <source>
        <dbReference type="ARBA" id="ARBA00023004"/>
    </source>
</evidence>
<evidence type="ECO:0000256" key="4">
    <source>
        <dbReference type="ARBA" id="ARBA00022723"/>
    </source>
</evidence>
<comment type="similarity">
    <text evidence="2 9">Belongs to the cytochrome P450 family.</text>
</comment>
<dbReference type="PRINTS" id="PR00385">
    <property type="entry name" value="P450"/>
</dbReference>
<evidence type="ECO:0000256" key="10">
    <source>
        <dbReference type="SAM" id="Phobius"/>
    </source>
</evidence>
<dbReference type="GO" id="GO:0004497">
    <property type="term" value="F:monooxygenase activity"/>
    <property type="evidence" value="ECO:0007669"/>
    <property type="project" value="UniProtKB-KW"/>
</dbReference>
<dbReference type="EMBL" id="JAGGNH010000004">
    <property type="protein sequence ID" value="KAJ0974873.1"/>
    <property type="molecule type" value="Genomic_DNA"/>
</dbReference>
<dbReference type="Pfam" id="PF00067">
    <property type="entry name" value="p450"/>
    <property type="match status" value="1"/>
</dbReference>
<evidence type="ECO:0000256" key="1">
    <source>
        <dbReference type="ARBA" id="ARBA00001971"/>
    </source>
</evidence>
<dbReference type="PANTHER" id="PTHR47955">
    <property type="entry name" value="CYTOCHROME P450 FAMILY 71 PROTEIN"/>
    <property type="match status" value="1"/>
</dbReference>